<dbReference type="EMBL" id="JBHRSD010000014">
    <property type="protein sequence ID" value="MFC3032639.1"/>
    <property type="molecule type" value="Genomic_DNA"/>
</dbReference>
<name>A0ABV7CJ13_9GAMM</name>
<dbReference type="PROSITE" id="PS51318">
    <property type="entry name" value="TAT"/>
    <property type="match status" value="1"/>
</dbReference>
<sequence length="313" mass="35036">MSLSRRDFIKGALALSSMATMELSASPLLRSVLREQHSYQVIYQHPQWYQHLLNFMAAQFYLFEDIDIHAKAQTISGEESEEMLVFARLQALLAEHPLNLALTNQQRFSAWQAHAAELFNQHLGARRVQGYMSIGLPHSDYDPVQNCANIMGPKVALTNPIAADYLLPNYATKVGTAGVEELPLAQLEQLTKHNAGAFDCVALHQSPERYSSAAFTTLLGNLHHCLSADGILATRLYDVSAPLQSHFAAVIADWQLLLEGQSWQQALTHRARQKSLSGWQTEFAAHGFSETHRVRVNQHAALPEYVVFYQKVS</sequence>
<keyword evidence="2" id="KW-1185">Reference proteome</keyword>
<dbReference type="Proteomes" id="UP001595453">
    <property type="component" value="Unassembled WGS sequence"/>
</dbReference>
<gene>
    <name evidence="1" type="ORF">ACFOEE_08915</name>
</gene>
<organism evidence="1 2">
    <name type="scientific">Pseudoalteromonas fenneropenaei</name>
    <dbReference type="NCBI Taxonomy" id="1737459"/>
    <lineage>
        <taxon>Bacteria</taxon>
        <taxon>Pseudomonadati</taxon>
        <taxon>Pseudomonadota</taxon>
        <taxon>Gammaproteobacteria</taxon>
        <taxon>Alteromonadales</taxon>
        <taxon>Pseudoalteromonadaceae</taxon>
        <taxon>Pseudoalteromonas</taxon>
    </lineage>
</organism>
<protein>
    <submittedName>
        <fullName evidence="1">Uncharacterized protein</fullName>
    </submittedName>
</protein>
<proteinExistence type="predicted"/>
<dbReference type="RefSeq" id="WP_377123339.1">
    <property type="nucleotide sequence ID" value="NZ_JBHRSD010000014.1"/>
</dbReference>
<reference evidence="2" key="1">
    <citation type="journal article" date="2019" name="Int. J. Syst. Evol. Microbiol.">
        <title>The Global Catalogue of Microorganisms (GCM) 10K type strain sequencing project: providing services to taxonomists for standard genome sequencing and annotation.</title>
        <authorList>
            <consortium name="The Broad Institute Genomics Platform"/>
            <consortium name="The Broad Institute Genome Sequencing Center for Infectious Disease"/>
            <person name="Wu L."/>
            <person name="Ma J."/>
        </authorList>
    </citation>
    <scope>NUCLEOTIDE SEQUENCE [LARGE SCALE GENOMIC DNA]</scope>
    <source>
        <strain evidence="2">KCTC 42730</strain>
    </source>
</reference>
<evidence type="ECO:0000313" key="2">
    <source>
        <dbReference type="Proteomes" id="UP001595453"/>
    </source>
</evidence>
<evidence type="ECO:0000313" key="1">
    <source>
        <dbReference type="EMBL" id="MFC3032639.1"/>
    </source>
</evidence>
<accession>A0ABV7CJ13</accession>
<dbReference type="InterPro" id="IPR006311">
    <property type="entry name" value="TAT_signal"/>
</dbReference>
<comment type="caution">
    <text evidence="1">The sequence shown here is derived from an EMBL/GenBank/DDBJ whole genome shotgun (WGS) entry which is preliminary data.</text>
</comment>